<sequence length="502" mass="56878">MSSRKEKVIVIGSGLGGLSAAISLRAEGFDVEILEKNAQIGGKLNVREIEGFTFDLGPSIFTLPSIFEDLFKRAGKRMEDYLQLQAVSPHWRNVFEDGRVIDLYQDDQLMKAELSKLDGNPEDHWQDLQGFLRYGRGQYQMVESGYFAKGLDTTWEMIRHYGLFGLSRGMDWQHSMSESVARHFRSDHLRRIFEYFIKYVGSSAHDAPGYMNMMSLIQFDHGLWYVKDGMYNLARGLHRLLDDLDIPVRLNTQVKSITRNGRCVTGVELPDGNQMKSDFVVCNMEVIPAYKQLLKESPRFLRKLRRFKPACSGLVMHLGTNRVYPQLAHHNFFYSKNQSQHFDTVFRKGQLPNDPTIYLVAPTRTDPSKAPEGCDNIKILPHIPPVDPENPLTPADYEAFGDRVLTKLEDMGLTDLRKHIIVQDTLTPLDIESMYLSNGGSIYGVVSDWKLNRAFKAPKQSKKYRNLFFTGGSVNPGGGMPMAVLCGQKVCDRLVAQAGPPP</sequence>
<dbReference type="Pfam" id="PF01593">
    <property type="entry name" value="Amino_oxidase"/>
    <property type="match status" value="1"/>
</dbReference>
<accession>A0ABW2L3I3</accession>
<dbReference type="EMBL" id="JBHTBS010000003">
    <property type="protein sequence ID" value="MFC7336882.1"/>
    <property type="molecule type" value="Genomic_DNA"/>
</dbReference>
<evidence type="ECO:0000259" key="6">
    <source>
        <dbReference type="Pfam" id="PF01593"/>
    </source>
</evidence>
<keyword evidence="3 5" id="KW-0125">Carotenoid biosynthesis</keyword>
<dbReference type="InterPro" id="IPR002937">
    <property type="entry name" value="Amino_oxidase"/>
</dbReference>
<evidence type="ECO:0000256" key="5">
    <source>
        <dbReference type="RuleBase" id="RU362075"/>
    </source>
</evidence>
<keyword evidence="4 5" id="KW-0560">Oxidoreductase</keyword>
<dbReference type="SUPFAM" id="SSF51905">
    <property type="entry name" value="FAD/NAD(P)-binding domain"/>
    <property type="match status" value="1"/>
</dbReference>
<dbReference type="PANTHER" id="PTHR43734">
    <property type="entry name" value="PHYTOENE DESATURASE"/>
    <property type="match status" value="1"/>
</dbReference>
<dbReference type="Gene3D" id="3.50.50.60">
    <property type="entry name" value="FAD/NAD(P)-binding domain"/>
    <property type="match status" value="2"/>
</dbReference>
<dbReference type="RefSeq" id="WP_379710670.1">
    <property type="nucleotide sequence ID" value="NZ_JBHTBS010000003.1"/>
</dbReference>
<dbReference type="PANTHER" id="PTHR43734:SF7">
    <property type="entry name" value="4,4'-DIAPONEUROSPORENE OXYGENASE"/>
    <property type="match status" value="1"/>
</dbReference>
<protein>
    <submittedName>
        <fullName evidence="7">Phytoene desaturase family protein</fullName>
    </submittedName>
</protein>
<gene>
    <name evidence="7" type="ORF">ACFQY0_06815</name>
</gene>
<dbReference type="InterPro" id="IPR014105">
    <property type="entry name" value="Carotenoid/retinoid_OxRdtase"/>
</dbReference>
<evidence type="ECO:0000256" key="3">
    <source>
        <dbReference type="ARBA" id="ARBA00022746"/>
    </source>
</evidence>
<proteinExistence type="inferred from homology"/>
<evidence type="ECO:0000256" key="1">
    <source>
        <dbReference type="ARBA" id="ARBA00004829"/>
    </source>
</evidence>
<evidence type="ECO:0000256" key="4">
    <source>
        <dbReference type="ARBA" id="ARBA00023002"/>
    </source>
</evidence>
<comment type="pathway">
    <text evidence="1 5">Carotenoid biosynthesis.</text>
</comment>
<comment type="similarity">
    <text evidence="2 5">Belongs to the carotenoid/retinoid oxidoreductase family.</text>
</comment>
<dbReference type="InterPro" id="IPR036188">
    <property type="entry name" value="FAD/NAD-bd_sf"/>
</dbReference>
<comment type="caution">
    <text evidence="7">The sequence shown here is derived from an EMBL/GenBank/DDBJ whole genome shotgun (WGS) entry which is preliminary data.</text>
</comment>
<feature type="domain" description="Amine oxidase" evidence="6">
    <location>
        <begin position="15"/>
        <end position="494"/>
    </location>
</feature>
<reference evidence="8" key="1">
    <citation type="journal article" date="2019" name="Int. J. Syst. Evol. Microbiol.">
        <title>The Global Catalogue of Microorganisms (GCM) 10K type strain sequencing project: providing services to taxonomists for standard genome sequencing and annotation.</title>
        <authorList>
            <consortium name="The Broad Institute Genomics Platform"/>
            <consortium name="The Broad Institute Genome Sequencing Center for Infectious Disease"/>
            <person name="Wu L."/>
            <person name="Ma J."/>
        </authorList>
    </citation>
    <scope>NUCLEOTIDE SEQUENCE [LARGE SCALE GENOMIC DNA]</scope>
    <source>
        <strain evidence="8">CGMCC 4.1467</strain>
    </source>
</reference>
<name>A0ABW2L3I3_9BACT</name>
<evidence type="ECO:0000313" key="7">
    <source>
        <dbReference type="EMBL" id="MFC7336882.1"/>
    </source>
</evidence>
<organism evidence="7 8">
    <name type="scientific">Haloferula chungangensis</name>
    <dbReference type="NCBI Taxonomy" id="1048331"/>
    <lineage>
        <taxon>Bacteria</taxon>
        <taxon>Pseudomonadati</taxon>
        <taxon>Verrucomicrobiota</taxon>
        <taxon>Verrucomicrobiia</taxon>
        <taxon>Verrucomicrobiales</taxon>
        <taxon>Verrucomicrobiaceae</taxon>
        <taxon>Haloferula</taxon>
    </lineage>
</organism>
<evidence type="ECO:0000313" key="8">
    <source>
        <dbReference type="Proteomes" id="UP001596472"/>
    </source>
</evidence>
<keyword evidence="8" id="KW-1185">Reference proteome</keyword>
<dbReference type="Proteomes" id="UP001596472">
    <property type="component" value="Unassembled WGS sequence"/>
</dbReference>
<evidence type="ECO:0000256" key="2">
    <source>
        <dbReference type="ARBA" id="ARBA00006046"/>
    </source>
</evidence>
<dbReference type="NCBIfam" id="TIGR02734">
    <property type="entry name" value="crtI_fam"/>
    <property type="match status" value="1"/>
</dbReference>